<keyword evidence="3 4" id="KW-0687">Ribonucleoprotein</keyword>
<dbReference type="GO" id="GO:0022625">
    <property type="term" value="C:cytosolic large ribosomal subunit"/>
    <property type="evidence" value="ECO:0007669"/>
    <property type="project" value="TreeGrafter"/>
</dbReference>
<reference evidence="7" key="1">
    <citation type="submission" date="2017-09" db="EMBL/GenBank/DDBJ databases">
        <title>Depth-based differentiation of microbial function through sediment-hosted aquifers and enrichment of novel symbionts in the deep terrestrial subsurface.</title>
        <authorList>
            <person name="Probst A.J."/>
            <person name="Ladd B."/>
            <person name="Jarett J.K."/>
            <person name="Geller-Mcgrath D.E."/>
            <person name="Sieber C.M.K."/>
            <person name="Emerson J.B."/>
            <person name="Anantharaman K."/>
            <person name="Thomas B.C."/>
            <person name="Malmstrom R."/>
            <person name="Stieglmeier M."/>
            <person name="Klingl A."/>
            <person name="Woyke T."/>
            <person name="Ryan C.M."/>
            <person name="Banfield J.F."/>
        </authorList>
    </citation>
    <scope>NUCLEOTIDE SEQUENCE [LARGE SCALE GENOMIC DNA]</scope>
</reference>
<dbReference type="PRINTS" id="PR00061">
    <property type="entry name" value="RIBOSOMALL19"/>
</dbReference>
<keyword evidence="2 6" id="KW-0689">Ribosomal protein</keyword>
<dbReference type="EMBL" id="PFQF01000033">
    <property type="protein sequence ID" value="PJA20226.1"/>
    <property type="molecule type" value="Genomic_DNA"/>
</dbReference>
<dbReference type="InterPro" id="IPR008991">
    <property type="entry name" value="Translation_prot_SH3-like_sf"/>
</dbReference>
<gene>
    <name evidence="6" type="ORF">COX60_02360</name>
</gene>
<dbReference type="Pfam" id="PF01245">
    <property type="entry name" value="Ribosomal_L19"/>
    <property type="match status" value="1"/>
</dbReference>
<dbReference type="InterPro" id="IPR038657">
    <property type="entry name" value="Ribosomal_bL19_sf"/>
</dbReference>
<dbReference type="Proteomes" id="UP000230137">
    <property type="component" value="Unassembled WGS sequence"/>
</dbReference>
<evidence type="ECO:0000256" key="5">
    <source>
        <dbReference type="SAM" id="Coils"/>
    </source>
</evidence>
<dbReference type="Gene3D" id="2.30.30.790">
    <property type="match status" value="1"/>
</dbReference>
<dbReference type="NCBIfam" id="TIGR01024">
    <property type="entry name" value="rplS_bact"/>
    <property type="match status" value="1"/>
</dbReference>
<evidence type="ECO:0000313" key="6">
    <source>
        <dbReference type="EMBL" id="PJA20226.1"/>
    </source>
</evidence>
<dbReference type="PANTHER" id="PTHR15680">
    <property type="entry name" value="RIBOSOMAL PROTEIN L19"/>
    <property type="match status" value="1"/>
</dbReference>
<dbReference type="GO" id="GO:0003735">
    <property type="term" value="F:structural constituent of ribosome"/>
    <property type="evidence" value="ECO:0007669"/>
    <property type="project" value="InterPro"/>
</dbReference>
<proteinExistence type="inferred from homology"/>
<feature type="coiled-coil region" evidence="5">
    <location>
        <begin position="133"/>
        <end position="166"/>
    </location>
</feature>
<name>A0A2M7W435_9BACT</name>
<protein>
    <recommendedName>
        <fullName evidence="4">50S ribosomal protein L19</fullName>
    </recommendedName>
</protein>
<evidence type="ECO:0000313" key="7">
    <source>
        <dbReference type="Proteomes" id="UP000230137"/>
    </source>
</evidence>
<sequence length="171" mass="20040">MNQQILEISKRYLSKHQADPRPGETIKVYQKVKDGEKERIQTFEGVVIARKHGKGISATFTLRKKSLAGVGVEKTFPLHLPTIIKIERLKKAKVRRAKLYYLRNIKSLLIKLKGEKIDKKVWEDKSAEEELDKIRHEQELEAKVKKKEKKLEEKALEKKFEEAQKTHQEEV</sequence>
<dbReference type="InterPro" id="IPR001857">
    <property type="entry name" value="Ribosomal_bL19"/>
</dbReference>
<evidence type="ECO:0000256" key="2">
    <source>
        <dbReference type="ARBA" id="ARBA00022980"/>
    </source>
</evidence>
<dbReference type="PANTHER" id="PTHR15680:SF9">
    <property type="entry name" value="LARGE RIBOSOMAL SUBUNIT PROTEIN BL19M"/>
    <property type="match status" value="1"/>
</dbReference>
<organism evidence="6 7">
    <name type="scientific">Candidatus Berkelbacteria bacterium CG_4_10_14_0_2_um_filter_35_9_33_12</name>
    <dbReference type="NCBI Taxonomy" id="1974499"/>
    <lineage>
        <taxon>Bacteria</taxon>
        <taxon>Candidatus Berkelbacteria</taxon>
    </lineage>
</organism>
<accession>A0A2M7W435</accession>
<evidence type="ECO:0000256" key="4">
    <source>
        <dbReference type="RuleBase" id="RU000559"/>
    </source>
</evidence>
<comment type="similarity">
    <text evidence="1 4">Belongs to the bacterial ribosomal protein bL19 family.</text>
</comment>
<dbReference type="SUPFAM" id="SSF50104">
    <property type="entry name" value="Translation proteins SH3-like domain"/>
    <property type="match status" value="1"/>
</dbReference>
<keyword evidence="5" id="KW-0175">Coiled coil</keyword>
<comment type="function">
    <text evidence="4">This protein is located at the 30S-50S ribosomal subunit interface and may play a role in the structure and function of the aminoacyl-tRNA binding site.</text>
</comment>
<dbReference type="AlphaFoldDB" id="A0A2M7W435"/>
<dbReference type="GO" id="GO:0006412">
    <property type="term" value="P:translation"/>
    <property type="evidence" value="ECO:0007669"/>
    <property type="project" value="InterPro"/>
</dbReference>
<comment type="caution">
    <text evidence="6">The sequence shown here is derived from an EMBL/GenBank/DDBJ whole genome shotgun (WGS) entry which is preliminary data.</text>
</comment>
<evidence type="ECO:0000256" key="1">
    <source>
        <dbReference type="ARBA" id="ARBA00005781"/>
    </source>
</evidence>
<evidence type="ECO:0000256" key="3">
    <source>
        <dbReference type="ARBA" id="ARBA00023274"/>
    </source>
</evidence>